<reference evidence="4" key="1">
    <citation type="journal article" date="2017" name="Nat. Microbiol.">
        <title>Global analysis of biosynthetic gene clusters reveals vast potential of secondary metabolite production in Penicillium species.</title>
        <authorList>
            <person name="Nielsen J.C."/>
            <person name="Grijseels S."/>
            <person name="Prigent S."/>
            <person name="Ji B."/>
            <person name="Dainat J."/>
            <person name="Nielsen K.F."/>
            <person name="Frisvad J.C."/>
            <person name="Workman M."/>
            <person name="Nielsen J."/>
        </authorList>
    </citation>
    <scope>NUCLEOTIDE SEQUENCE [LARGE SCALE GENOMIC DNA]</scope>
    <source>
        <strain evidence="4">IBT 11843</strain>
    </source>
</reference>
<dbReference type="STRING" id="69771.A0A1V6PJI9"/>
<feature type="compositionally biased region" description="Polar residues" evidence="1">
    <location>
        <begin position="25"/>
        <end position="58"/>
    </location>
</feature>
<keyword evidence="2" id="KW-0732">Signal</keyword>
<organism evidence="3 4">
    <name type="scientific">Penicillium decumbens</name>
    <dbReference type="NCBI Taxonomy" id="69771"/>
    <lineage>
        <taxon>Eukaryota</taxon>
        <taxon>Fungi</taxon>
        <taxon>Dikarya</taxon>
        <taxon>Ascomycota</taxon>
        <taxon>Pezizomycotina</taxon>
        <taxon>Eurotiomycetes</taxon>
        <taxon>Eurotiomycetidae</taxon>
        <taxon>Eurotiales</taxon>
        <taxon>Aspergillaceae</taxon>
        <taxon>Penicillium</taxon>
    </lineage>
</organism>
<gene>
    <name evidence="3" type="ORF">PENDEC_c003G02356</name>
</gene>
<dbReference type="AlphaFoldDB" id="A0A1V6PJI9"/>
<evidence type="ECO:0000313" key="4">
    <source>
        <dbReference type="Proteomes" id="UP000191522"/>
    </source>
</evidence>
<feature type="compositionally biased region" description="Low complexity" evidence="1">
    <location>
        <begin position="348"/>
        <end position="364"/>
    </location>
</feature>
<comment type="caution">
    <text evidence="3">The sequence shown here is derived from an EMBL/GenBank/DDBJ whole genome shotgun (WGS) entry which is preliminary data.</text>
</comment>
<evidence type="ECO:0000313" key="3">
    <source>
        <dbReference type="EMBL" id="OQD77043.1"/>
    </source>
</evidence>
<dbReference type="EMBL" id="MDYL01000003">
    <property type="protein sequence ID" value="OQD77043.1"/>
    <property type="molecule type" value="Genomic_DNA"/>
</dbReference>
<sequence>MPSKLQLLVELGLLASWADASQASWKHTPQSPSYDSSRRMTTCTSEQVKPWPTSSISPSDPIVVNTTTVWVPSSTTTSNVSTTSIACFNSTVTTTVIVSIVSTDWSTTTCTTTTTDTTTDTTTETLTDTTTETTTDTITVTTTDTTTTPTTITEAPNPCPTTCSMSVGTVNLFYWPTNQPDHIYPSTYVNSHLDYTFTSPSVYMVVNTMYGYNTAGHAGPSGTSLVFPLDLNQVSTVDLVNSATRQLTLNDLGTDCPQTLAPFATATPNGRCDPILVAPEPVKSWASPCNACGSFGLFDPPYAVSPLTGGLVPVTTTVAMTQPETQTTSSATPATDTTATPIATTTVAVTTESTSHSTESTSPVMDTTSHSTESTSPAVDTTSSQVDVTSSNVMPTRASSRTGQATVSSSALGSSSAATTSPAFNSAMKASGCGASLGLSLFALAFLL</sequence>
<feature type="compositionally biased region" description="Low complexity" evidence="1">
    <location>
        <begin position="405"/>
        <end position="421"/>
    </location>
</feature>
<evidence type="ECO:0000256" key="2">
    <source>
        <dbReference type="SAM" id="SignalP"/>
    </source>
</evidence>
<feature type="compositionally biased region" description="Polar residues" evidence="1">
    <location>
        <begin position="365"/>
        <end position="378"/>
    </location>
</feature>
<feature type="region of interest" description="Disordered" evidence="1">
    <location>
        <begin position="348"/>
        <end position="421"/>
    </location>
</feature>
<dbReference type="OrthoDB" id="3944128at2759"/>
<feature type="chain" id="PRO_5012438391" evidence="2">
    <location>
        <begin position="24"/>
        <end position="448"/>
    </location>
</feature>
<protein>
    <submittedName>
        <fullName evidence="3">Uncharacterized protein</fullName>
    </submittedName>
</protein>
<feature type="region of interest" description="Disordered" evidence="1">
    <location>
        <begin position="25"/>
        <end position="59"/>
    </location>
</feature>
<feature type="compositionally biased region" description="Low complexity" evidence="1">
    <location>
        <begin position="379"/>
        <end position="393"/>
    </location>
</feature>
<name>A0A1V6PJI9_PENDC</name>
<dbReference type="Proteomes" id="UP000191522">
    <property type="component" value="Unassembled WGS sequence"/>
</dbReference>
<proteinExistence type="predicted"/>
<evidence type="ECO:0000256" key="1">
    <source>
        <dbReference type="SAM" id="MobiDB-lite"/>
    </source>
</evidence>
<feature type="signal peptide" evidence="2">
    <location>
        <begin position="1"/>
        <end position="23"/>
    </location>
</feature>
<keyword evidence="4" id="KW-1185">Reference proteome</keyword>
<accession>A0A1V6PJI9</accession>